<dbReference type="Pfam" id="PF14158">
    <property type="entry name" value="YndJ"/>
    <property type="match status" value="1"/>
</dbReference>
<comment type="caution">
    <text evidence="2">The sequence shown here is derived from an EMBL/GenBank/DDBJ whole genome shotgun (WGS) entry which is preliminary data.</text>
</comment>
<feature type="transmembrane region" description="Helical" evidence="1">
    <location>
        <begin position="230"/>
        <end position="252"/>
    </location>
</feature>
<accession>A0A024QCQ2</accession>
<keyword evidence="1" id="KW-1133">Transmembrane helix</keyword>
<keyword evidence="3" id="KW-1185">Reference proteome</keyword>
<reference evidence="2 3" key="1">
    <citation type="submission" date="2014-03" db="EMBL/GenBank/DDBJ databases">
        <authorList>
            <person name="Urmite Genomes U."/>
        </authorList>
    </citation>
    <scope>NUCLEOTIDE SEQUENCE [LARGE SCALE GENOMIC DNA]</scope>
    <source>
        <strain evidence="2 3">Vm-5</strain>
    </source>
</reference>
<keyword evidence="1" id="KW-0472">Membrane</keyword>
<feature type="transmembrane region" description="Helical" evidence="1">
    <location>
        <begin position="177"/>
        <end position="195"/>
    </location>
</feature>
<reference evidence="3" key="2">
    <citation type="submission" date="2014-05" db="EMBL/GenBank/DDBJ databases">
        <title>Draft genome sequence of Virgibacillus massiliensis Vm-5.</title>
        <authorList>
            <person name="Khelaifia S."/>
            <person name="Croce O."/>
            <person name="Lagier J.C."/>
            <person name="Raoult D."/>
        </authorList>
    </citation>
    <scope>NUCLEOTIDE SEQUENCE [LARGE SCALE GENOMIC DNA]</scope>
    <source>
        <strain evidence="3">Vm-5</strain>
    </source>
</reference>
<dbReference type="eggNOG" id="ENOG502ZAB6">
    <property type="taxonomic scope" value="Bacteria"/>
</dbReference>
<feature type="transmembrane region" description="Helical" evidence="1">
    <location>
        <begin position="25"/>
        <end position="44"/>
    </location>
</feature>
<organism evidence="2 3">
    <name type="scientific">Virgibacillus massiliensis</name>
    <dbReference type="NCBI Taxonomy" id="1462526"/>
    <lineage>
        <taxon>Bacteria</taxon>
        <taxon>Bacillati</taxon>
        <taxon>Bacillota</taxon>
        <taxon>Bacilli</taxon>
        <taxon>Bacillales</taxon>
        <taxon>Bacillaceae</taxon>
        <taxon>Virgibacillus</taxon>
    </lineage>
</organism>
<evidence type="ECO:0000256" key="1">
    <source>
        <dbReference type="SAM" id="Phobius"/>
    </source>
</evidence>
<proteinExistence type="predicted"/>
<feature type="transmembrane region" description="Helical" evidence="1">
    <location>
        <begin position="151"/>
        <end position="170"/>
    </location>
</feature>
<dbReference type="Proteomes" id="UP000028875">
    <property type="component" value="Unassembled WGS sequence"/>
</dbReference>
<feature type="transmembrane region" description="Helical" evidence="1">
    <location>
        <begin position="81"/>
        <end position="99"/>
    </location>
</feature>
<feature type="transmembrane region" description="Helical" evidence="1">
    <location>
        <begin position="264"/>
        <end position="288"/>
    </location>
</feature>
<evidence type="ECO:0000313" key="3">
    <source>
        <dbReference type="Proteomes" id="UP000028875"/>
    </source>
</evidence>
<dbReference type="EMBL" id="CCDP010000001">
    <property type="protein sequence ID" value="CDQ40323.1"/>
    <property type="molecule type" value="Genomic_DNA"/>
</dbReference>
<dbReference type="InterPro" id="IPR025450">
    <property type="entry name" value="YndJ-like"/>
</dbReference>
<keyword evidence="1" id="KW-0812">Transmembrane</keyword>
<dbReference type="STRING" id="1462526.BN990_02645"/>
<dbReference type="OrthoDB" id="2614436at2"/>
<dbReference type="AlphaFoldDB" id="A0A024QCQ2"/>
<protein>
    <recommendedName>
        <fullName evidence="4">YndJ-like protein</fullName>
    </recommendedName>
</protein>
<dbReference type="RefSeq" id="WP_051739131.1">
    <property type="nucleotide sequence ID" value="NZ_BNER01000004.1"/>
</dbReference>
<gene>
    <name evidence="2" type="ORF">BN990_02645</name>
</gene>
<evidence type="ECO:0000313" key="2">
    <source>
        <dbReference type="EMBL" id="CDQ40323.1"/>
    </source>
</evidence>
<feature type="transmembrane region" description="Helical" evidence="1">
    <location>
        <begin position="56"/>
        <end position="75"/>
    </location>
</feature>
<name>A0A024QCQ2_9BACI</name>
<sequence>MTFLKVAGANSILFIIIALTGNHSWYFLLLTAAQLLFVPCMLHIVLRQEESWISTYFPYAGIMASISIFILQFSQETSMDTILAILYLLFTVMIALYGVKRFLQRGFAYFEEFIIDIGLIYILIGGMWFVAHIATIDTGFSPMITWLTANHFHYAACILPISVGLLGRLYKSKMYKWVSSMIIISPVIVALGITFSVKIEFLSVILYIIAIYGLIHLSFKVVFKSSLQKWLICISNGALCVSILFSLLYAVGNLSGWFSVSIDFMILFHGIINSIVFAGFGTAGWIIAPPFSNQRNKPFPRSKIKGKGIIGEEIIKGKTDNQFYNGLVDCMEQYANEIQLDTLSQMIIDFYENTKNYQLFAEVRWKNWFKPLAIIYRQISRIIKQLNLPLSSRRQEMTGAIHSIDDRMDGRTNVRAWVRKIKNEVIFVALYSSHQNNDQTYMNIALPLPGTAMIGILELSQYGEKLQLSSKKLKYEQADSGIYLIVGKGLFKLPIEETFEVEETNEGKLKAKHQMWLFSIPFLNIDYDIVPSERQNENIKEAHQRTVGIGKRGGD</sequence>
<evidence type="ECO:0008006" key="4">
    <source>
        <dbReference type="Google" id="ProtNLM"/>
    </source>
</evidence>
<feature type="transmembrane region" description="Helical" evidence="1">
    <location>
        <begin position="201"/>
        <end position="223"/>
    </location>
</feature>
<feature type="transmembrane region" description="Helical" evidence="1">
    <location>
        <begin position="106"/>
        <end position="131"/>
    </location>
</feature>